<dbReference type="RefSeq" id="XP_056473608.1">
    <property type="nucleotide sequence ID" value="XM_056617449.1"/>
</dbReference>
<feature type="region of interest" description="Disordered" evidence="1">
    <location>
        <begin position="1"/>
        <end position="24"/>
    </location>
</feature>
<name>A0A9W9FD98_9EURO</name>
<gene>
    <name evidence="3" type="ORF">N7532_004955</name>
</gene>
<keyword evidence="4" id="KW-1185">Reference proteome</keyword>
<proteinExistence type="predicted"/>
<protein>
    <recommendedName>
        <fullName evidence="2">FAM50A/XAP5 C-terminal domain-containing protein</fullName>
    </recommendedName>
</protein>
<evidence type="ECO:0000313" key="3">
    <source>
        <dbReference type="EMBL" id="KAJ5097954.1"/>
    </source>
</evidence>
<feature type="compositionally biased region" description="Basic and acidic residues" evidence="1">
    <location>
        <begin position="48"/>
        <end position="59"/>
    </location>
</feature>
<dbReference type="AlphaFoldDB" id="A0A9W9FD98"/>
<dbReference type="InterPro" id="IPR007005">
    <property type="entry name" value="XAP5"/>
</dbReference>
<feature type="domain" description="FAM50A/XAP5 C-terminal" evidence="2">
    <location>
        <begin position="183"/>
        <end position="348"/>
    </location>
</feature>
<evidence type="ECO:0000256" key="1">
    <source>
        <dbReference type="SAM" id="MobiDB-lite"/>
    </source>
</evidence>
<dbReference type="Pfam" id="PF04921">
    <property type="entry name" value="XAP5"/>
    <property type="match status" value="1"/>
</dbReference>
<dbReference type="PANTHER" id="PTHR12722">
    <property type="entry name" value="XAP-5 PROTEIN-RELATED"/>
    <property type="match status" value="1"/>
</dbReference>
<feature type="compositionally biased region" description="Basic residues" evidence="1">
    <location>
        <begin position="86"/>
        <end position="95"/>
    </location>
</feature>
<comment type="caution">
    <text evidence="3">The sequence shown here is derived from an EMBL/GenBank/DDBJ whole genome shotgun (WGS) entry which is preliminary data.</text>
</comment>
<dbReference type="GO" id="GO:0006325">
    <property type="term" value="P:chromatin organization"/>
    <property type="evidence" value="ECO:0007669"/>
    <property type="project" value="TreeGrafter"/>
</dbReference>
<evidence type="ECO:0000313" key="4">
    <source>
        <dbReference type="Proteomes" id="UP001149074"/>
    </source>
</evidence>
<organism evidence="3 4">
    <name type="scientific">Penicillium argentinense</name>
    <dbReference type="NCBI Taxonomy" id="1131581"/>
    <lineage>
        <taxon>Eukaryota</taxon>
        <taxon>Fungi</taxon>
        <taxon>Dikarya</taxon>
        <taxon>Ascomycota</taxon>
        <taxon>Pezizomycotina</taxon>
        <taxon>Eurotiomycetes</taxon>
        <taxon>Eurotiomycetidae</taxon>
        <taxon>Eurotiales</taxon>
        <taxon>Aspergillaceae</taxon>
        <taxon>Penicillium</taxon>
    </lineage>
</organism>
<dbReference type="PANTHER" id="PTHR12722:SF0">
    <property type="entry name" value="PROTEIN FAM50A"/>
    <property type="match status" value="1"/>
</dbReference>
<dbReference type="Proteomes" id="UP001149074">
    <property type="component" value="Unassembled WGS sequence"/>
</dbReference>
<dbReference type="GeneID" id="81356428"/>
<sequence length="362" mass="40299">MASSEQDSQTSTPRSFTGQSVSAEEMLKSQTVGLVHLSDFRKRRAEVLEQKEREAHDKSLGIPPGNGNSRSATPSTGDMTDGVTVHPRRKKKALAKSKLSFGDDNEDTGEESTIATPRDSSISRSNSKTPNEEGTPSTIRMKANPNALPPPKAMTKAAEKAEAQARDTLRKEFMVMQEAVKNTEILIPFVLFDGTGVPAGSVKLRKGDPVWLFLDRCRKVGAELGSRTASGAAKARREWARVSVDDLMLVKGNVIVPHHYEFYYFIANRVPSFSKAGGLLFDYSDKPPAAKPNDNPLYHPKDEKLEGADKDPSETKVVDRRWYEKNKHIYPASLWNEYEPGKEFEEKMTSTRRDAQGNTFFF</sequence>
<feature type="region of interest" description="Disordered" evidence="1">
    <location>
        <begin position="48"/>
        <end position="152"/>
    </location>
</feature>
<evidence type="ECO:0000259" key="2">
    <source>
        <dbReference type="Pfam" id="PF04921"/>
    </source>
</evidence>
<dbReference type="InterPro" id="IPR048337">
    <property type="entry name" value="FAM50A/XAP5_C"/>
</dbReference>
<feature type="region of interest" description="Disordered" evidence="1">
    <location>
        <begin position="291"/>
        <end position="313"/>
    </location>
</feature>
<feature type="compositionally biased region" description="Polar residues" evidence="1">
    <location>
        <begin position="66"/>
        <end position="78"/>
    </location>
</feature>
<dbReference type="OrthoDB" id="1562195at2759"/>
<reference evidence="3" key="2">
    <citation type="journal article" date="2023" name="IMA Fungus">
        <title>Comparative genomic study of the Penicillium genus elucidates a diverse pangenome and 15 lateral gene transfer events.</title>
        <authorList>
            <person name="Petersen C."/>
            <person name="Sorensen T."/>
            <person name="Nielsen M.R."/>
            <person name="Sondergaard T.E."/>
            <person name="Sorensen J.L."/>
            <person name="Fitzpatrick D.A."/>
            <person name="Frisvad J.C."/>
            <person name="Nielsen K.L."/>
        </authorList>
    </citation>
    <scope>NUCLEOTIDE SEQUENCE</scope>
    <source>
        <strain evidence="3">IBT 30761</strain>
    </source>
</reference>
<dbReference type="GO" id="GO:0005634">
    <property type="term" value="C:nucleus"/>
    <property type="evidence" value="ECO:0007669"/>
    <property type="project" value="InterPro"/>
</dbReference>
<reference evidence="3" key="1">
    <citation type="submission" date="2022-11" db="EMBL/GenBank/DDBJ databases">
        <authorList>
            <person name="Petersen C."/>
        </authorList>
    </citation>
    <scope>NUCLEOTIDE SEQUENCE</scope>
    <source>
        <strain evidence="3">IBT 30761</strain>
    </source>
</reference>
<dbReference type="EMBL" id="JAPQKI010000005">
    <property type="protein sequence ID" value="KAJ5097954.1"/>
    <property type="molecule type" value="Genomic_DNA"/>
</dbReference>
<accession>A0A9W9FD98</accession>
<feature type="compositionally biased region" description="Polar residues" evidence="1">
    <location>
        <begin position="111"/>
        <end position="138"/>
    </location>
</feature>
<feature type="compositionally biased region" description="Basic and acidic residues" evidence="1">
    <location>
        <begin position="299"/>
        <end position="313"/>
    </location>
</feature>